<dbReference type="PANTHER" id="PTHR34068:SF2">
    <property type="entry name" value="UPF0145 PROTEIN SCO3412"/>
    <property type="match status" value="1"/>
</dbReference>
<comment type="caution">
    <text evidence="2">The sequence shown here is derived from an EMBL/GenBank/DDBJ whole genome shotgun (WGS) entry which is preliminary data.</text>
</comment>
<name>A0A8K0J474_9HYPO</name>
<dbReference type="InterPro" id="IPR002765">
    <property type="entry name" value="UPF0145_YbjQ-like"/>
</dbReference>
<evidence type="ECO:0000313" key="2">
    <source>
        <dbReference type="EMBL" id="KAG5923284.1"/>
    </source>
</evidence>
<gene>
    <name evidence="2" type="ORF">E4U42_005003</name>
</gene>
<evidence type="ECO:0000256" key="1">
    <source>
        <dbReference type="ARBA" id="ARBA00010751"/>
    </source>
</evidence>
<dbReference type="Pfam" id="PF01906">
    <property type="entry name" value="YbjQ_1"/>
    <property type="match status" value="1"/>
</dbReference>
<dbReference type="InterPro" id="IPR035439">
    <property type="entry name" value="UPF0145_dom_sf"/>
</dbReference>
<dbReference type="OrthoDB" id="68104at2759"/>
<organism evidence="2 3">
    <name type="scientific">Claviceps africana</name>
    <dbReference type="NCBI Taxonomy" id="83212"/>
    <lineage>
        <taxon>Eukaryota</taxon>
        <taxon>Fungi</taxon>
        <taxon>Dikarya</taxon>
        <taxon>Ascomycota</taxon>
        <taxon>Pezizomycotina</taxon>
        <taxon>Sordariomycetes</taxon>
        <taxon>Hypocreomycetidae</taxon>
        <taxon>Hypocreales</taxon>
        <taxon>Clavicipitaceae</taxon>
        <taxon>Claviceps</taxon>
    </lineage>
</organism>
<dbReference type="AlphaFoldDB" id="A0A8K0J474"/>
<dbReference type="Gene3D" id="3.30.110.70">
    <property type="entry name" value="Hypothetical protein apc22750. Chain B"/>
    <property type="match status" value="1"/>
</dbReference>
<evidence type="ECO:0000313" key="3">
    <source>
        <dbReference type="Proteomes" id="UP000811619"/>
    </source>
</evidence>
<dbReference type="PANTHER" id="PTHR34068">
    <property type="entry name" value="UPF0145 PROTEIN YBJQ"/>
    <property type="match status" value="1"/>
</dbReference>
<dbReference type="Proteomes" id="UP000811619">
    <property type="component" value="Unassembled WGS sequence"/>
</dbReference>
<protein>
    <submittedName>
        <fullName evidence="2">Uncharacterized protein</fullName>
    </submittedName>
</protein>
<dbReference type="SUPFAM" id="SSF117782">
    <property type="entry name" value="YbjQ-like"/>
    <property type="match status" value="1"/>
</dbReference>
<accession>A0A8K0J474</accession>
<sequence length="103" mass="11321">MVEAKDKECRRNCQVLGRVYGISVRSRNLAASLGMVLKSLGGGELRWFTSVLYSCRNDSIRRVVNECKRRGGNAAICLRFDVGDAGGFCADVGLRDCLRCGED</sequence>
<comment type="similarity">
    <text evidence="1">Belongs to the UPF0145 family.</text>
</comment>
<dbReference type="EMBL" id="SRPY01000456">
    <property type="protein sequence ID" value="KAG5923284.1"/>
    <property type="molecule type" value="Genomic_DNA"/>
</dbReference>
<reference evidence="2" key="1">
    <citation type="journal article" date="2020" name="bioRxiv">
        <title>Whole genome comparisons of ergot fungi reveals the divergence and evolution of species within the genus Claviceps are the result of varying mechanisms driving genome evolution and host range expansion.</title>
        <authorList>
            <person name="Wyka S.A."/>
            <person name="Mondo S.J."/>
            <person name="Liu M."/>
            <person name="Dettman J."/>
            <person name="Nalam V."/>
            <person name="Broders K.D."/>
        </authorList>
    </citation>
    <scope>NUCLEOTIDE SEQUENCE</scope>
    <source>
        <strain evidence="2">CCC 489</strain>
    </source>
</reference>
<keyword evidence="3" id="KW-1185">Reference proteome</keyword>
<proteinExistence type="inferred from homology"/>